<dbReference type="Proteomes" id="UP000218598">
    <property type="component" value="Unassembled WGS sequence"/>
</dbReference>
<evidence type="ECO:0000313" key="4">
    <source>
        <dbReference type="Proteomes" id="UP000218598"/>
    </source>
</evidence>
<reference evidence="3 4" key="1">
    <citation type="journal article" date="2017" name="Elife">
        <title>Extensive horizontal gene transfer in cheese-associated bacteria.</title>
        <authorList>
            <person name="Bonham K.S."/>
            <person name="Wolfe B.E."/>
            <person name="Dutton R.J."/>
        </authorList>
    </citation>
    <scope>NUCLEOTIDE SEQUENCE [LARGE SCALE GENOMIC DNA]</scope>
    <source>
        <strain evidence="3 4">341_9</strain>
    </source>
</reference>
<sequence>MREMALFAVIRLALWLGIWWLLTQIQVGVMLAGVLAAVIAMLLSILFLDRLRSKVALRWKAADDRRRERRGEKHDEDAEAEDAYLDAHTDDDSFDGGSSATGVQGAAADDWTRAVDGGAEAADESTAGERAADAGTADEGPEPTASRG</sequence>
<dbReference type="AlphaFoldDB" id="A0A2A3YMJ9"/>
<accession>A0A2A3YMJ9</accession>
<dbReference type="Pfam" id="PF14012">
    <property type="entry name" value="DUF4229"/>
    <property type="match status" value="1"/>
</dbReference>
<feature type="transmembrane region" description="Helical" evidence="2">
    <location>
        <begin position="28"/>
        <end position="48"/>
    </location>
</feature>
<dbReference type="GeneID" id="95325926"/>
<proteinExistence type="predicted"/>
<keyword evidence="2" id="KW-1133">Transmembrane helix</keyword>
<evidence type="ECO:0000256" key="1">
    <source>
        <dbReference type="SAM" id="MobiDB-lite"/>
    </source>
</evidence>
<protein>
    <recommendedName>
        <fullName evidence="5">DUF4229 domain-containing protein</fullName>
    </recommendedName>
</protein>
<name>A0A2A3YMJ9_9MICO</name>
<evidence type="ECO:0008006" key="5">
    <source>
        <dbReference type="Google" id="ProtNLM"/>
    </source>
</evidence>
<gene>
    <name evidence="3" type="ORF">CIK66_04045</name>
</gene>
<feature type="region of interest" description="Disordered" evidence="1">
    <location>
        <begin position="61"/>
        <end position="148"/>
    </location>
</feature>
<evidence type="ECO:0000256" key="2">
    <source>
        <dbReference type="SAM" id="Phobius"/>
    </source>
</evidence>
<keyword evidence="2" id="KW-0812">Transmembrane</keyword>
<evidence type="ECO:0000313" key="3">
    <source>
        <dbReference type="EMBL" id="PCC40325.1"/>
    </source>
</evidence>
<feature type="transmembrane region" description="Helical" evidence="2">
    <location>
        <begin position="5"/>
        <end position="22"/>
    </location>
</feature>
<keyword evidence="4" id="KW-1185">Reference proteome</keyword>
<dbReference type="EMBL" id="NRGR01000007">
    <property type="protein sequence ID" value="PCC40325.1"/>
    <property type="molecule type" value="Genomic_DNA"/>
</dbReference>
<dbReference type="InterPro" id="IPR025323">
    <property type="entry name" value="DUF4229"/>
</dbReference>
<dbReference type="RefSeq" id="WP_096163327.1">
    <property type="nucleotide sequence ID" value="NZ_JBQQGT010000005.1"/>
</dbReference>
<feature type="compositionally biased region" description="Basic and acidic residues" evidence="1">
    <location>
        <begin position="61"/>
        <end position="76"/>
    </location>
</feature>
<organism evidence="3 4">
    <name type="scientific">Brachybacterium alimentarium</name>
    <dbReference type="NCBI Taxonomy" id="47845"/>
    <lineage>
        <taxon>Bacteria</taxon>
        <taxon>Bacillati</taxon>
        <taxon>Actinomycetota</taxon>
        <taxon>Actinomycetes</taxon>
        <taxon>Micrococcales</taxon>
        <taxon>Dermabacteraceae</taxon>
        <taxon>Brachybacterium</taxon>
    </lineage>
</organism>
<keyword evidence="2" id="KW-0472">Membrane</keyword>
<comment type="caution">
    <text evidence="3">The sequence shown here is derived from an EMBL/GenBank/DDBJ whole genome shotgun (WGS) entry which is preliminary data.</text>
</comment>